<dbReference type="eggNOG" id="COG1426">
    <property type="taxonomic scope" value="Bacteria"/>
</dbReference>
<proteinExistence type="predicted"/>
<name>D6XU28_BACIE</name>
<feature type="compositionally biased region" description="Basic and acidic residues" evidence="1">
    <location>
        <begin position="79"/>
        <end position="97"/>
    </location>
</feature>
<sequence length="305" mass="34129">MFELSELGVRLQNARIEKGISLDELQQKTKIQKRYLEAIENGDFSKMPGDFYARAFVKSYCEAVGLSVDQVFEEHAGELPKAKKESGDLPPRIDRPKSRPVKQRSAFSRLLPSLIVLLFLIGIVSTLWFTNLGDSSDNDSSTREEQQSQPSVDITDDLNEDNDEEDTGETEEPDNSISNGNNTEETDASEEESQEEEIIDPSLEFVELNDAGQYVYSLSDADSFDLEMIFSGGSWIQINDDSGTVHTDTHGDGDEISFDFTGESEILIRLGFIHTAEILVNDIPLEYQSDNDVQNILILHEDSVS</sequence>
<evidence type="ECO:0000313" key="5">
    <source>
        <dbReference type="Proteomes" id="UP000000271"/>
    </source>
</evidence>
<keyword evidence="2" id="KW-0812">Transmembrane</keyword>
<keyword evidence="2" id="KW-1133">Transmembrane helix</keyword>
<organism evidence="4 5">
    <name type="scientific">Bacillus selenitireducens (strain ATCC 700615 / DSM 15326 / MLS10)</name>
    <dbReference type="NCBI Taxonomy" id="439292"/>
    <lineage>
        <taxon>Bacteria</taxon>
        <taxon>Bacillati</taxon>
        <taxon>Bacillota</taxon>
        <taxon>Bacilli</taxon>
        <taxon>Bacillales</taxon>
        <taxon>Bacillaceae</taxon>
        <taxon>Salisediminibacterium</taxon>
    </lineage>
</organism>
<dbReference type="HOGENOM" id="CLU_047530_0_1_9"/>
<evidence type="ECO:0000256" key="1">
    <source>
        <dbReference type="SAM" id="MobiDB-lite"/>
    </source>
</evidence>
<dbReference type="InterPro" id="IPR050400">
    <property type="entry name" value="Bact_Cytoskel_RodZ"/>
</dbReference>
<dbReference type="Pfam" id="PF13413">
    <property type="entry name" value="HTH_25"/>
    <property type="match status" value="1"/>
</dbReference>
<dbReference type="KEGG" id="bse:Bsel_1807"/>
<dbReference type="PANTHER" id="PTHR34475">
    <property type="match status" value="1"/>
</dbReference>
<keyword evidence="2" id="KW-0472">Membrane</keyword>
<feature type="region of interest" description="Disordered" evidence="1">
    <location>
        <begin position="135"/>
        <end position="198"/>
    </location>
</feature>
<evidence type="ECO:0000256" key="2">
    <source>
        <dbReference type="SAM" id="Phobius"/>
    </source>
</evidence>
<dbReference type="Gene3D" id="1.10.260.40">
    <property type="entry name" value="lambda repressor-like DNA-binding domains"/>
    <property type="match status" value="1"/>
</dbReference>
<dbReference type="InterPro" id="IPR001387">
    <property type="entry name" value="Cro/C1-type_HTH"/>
</dbReference>
<evidence type="ECO:0000313" key="4">
    <source>
        <dbReference type="EMBL" id="ADH99314.1"/>
    </source>
</evidence>
<dbReference type="SUPFAM" id="SSF47413">
    <property type="entry name" value="lambda repressor-like DNA-binding domains"/>
    <property type="match status" value="1"/>
</dbReference>
<dbReference type="CDD" id="cd00093">
    <property type="entry name" value="HTH_XRE"/>
    <property type="match status" value="1"/>
</dbReference>
<evidence type="ECO:0000259" key="3">
    <source>
        <dbReference type="SMART" id="SM00530"/>
    </source>
</evidence>
<dbReference type="Proteomes" id="UP000000271">
    <property type="component" value="Chromosome"/>
</dbReference>
<keyword evidence="5" id="KW-1185">Reference proteome</keyword>
<feature type="transmembrane region" description="Helical" evidence="2">
    <location>
        <begin position="106"/>
        <end position="129"/>
    </location>
</feature>
<gene>
    <name evidence="4" type="ordered locus">Bsel_1807</name>
</gene>
<feature type="domain" description="HTH cro/C1-type" evidence="3">
    <location>
        <begin position="10"/>
        <end position="71"/>
    </location>
</feature>
<dbReference type="PANTHER" id="PTHR34475:SF1">
    <property type="entry name" value="CYTOSKELETON PROTEIN RODZ"/>
    <property type="match status" value="1"/>
</dbReference>
<dbReference type="STRING" id="439292.Bsel_1807"/>
<accession>D6XU28</accession>
<dbReference type="EMBL" id="CP001791">
    <property type="protein sequence ID" value="ADH99314.1"/>
    <property type="molecule type" value="Genomic_DNA"/>
</dbReference>
<feature type="region of interest" description="Disordered" evidence="1">
    <location>
        <begin position="79"/>
        <end position="102"/>
    </location>
</feature>
<dbReference type="SMART" id="SM00530">
    <property type="entry name" value="HTH_XRE"/>
    <property type="match status" value="1"/>
</dbReference>
<dbReference type="GO" id="GO:0003677">
    <property type="term" value="F:DNA binding"/>
    <property type="evidence" value="ECO:0007669"/>
    <property type="project" value="InterPro"/>
</dbReference>
<dbReference type="AlphaFoldDB" id="D6XU28"/>
<protein>
    <recommendedName>
        <fullName evidence="3">HTH cro/C1-type domain-containing protein</fullName>
    </recommendedName>
</protein>
<reference evidence="4" key="1">
    <citation type="submission" date="2009-10" db="EMBL/GenBank/DDBJ databases">
        <title>Complete sequence of Bacillus selenitireducens MLS10.</title>
        <authorList>
            <consortium name="US DOE Joint Genome Institute"/>
            <person name="Lucas S."/>
            <person name="Copeland A."/>
            <person name="Lapidus A."/>
            <person name="Glavina del Rio T."/>
            <person name="Dalin E."/>
            <person name="Tice H."/>
            <person name="Bruce D."/>
            <person name="Goodwin L."/>
            <person name="Pitluck S."/>
            <person name="Sims D."/>
            <person name="Brettin T."/>
            <person name="Detter J.C."/>
            <person name="Han C."/>
            <person name="Larimer F."/>
            <person name="Land M."/>
            <person name="Hauser L."/>
            <person name="Kyrpides N."/>
            <person name="Ovchinnikova G."/>
            <person name="Stolz J."/>
        </authorList>
    </citation>
    <scope>NUCLEOTIDE SEQUENCE [LARGE SCALE GENOMIC DNA]</scope>
    <source>
        <strain evidence="4">MLS10</strain>
    </source>
</reference>
<dbReference type="InterPro" id="IPR010982">
    <property type="entry name" value="Lambda_DNA-bd_dom_sf"/>
</dbReference>
<feature type="compositionally biased region" description="Acidic residues" evidence="1">
    <location>
        <begin position="184"/>
        <end position="198"/>
    </location>
</feature>
<feature type="compositionally biased region" description="Acidic residues" evidence="1">
    <location>
        <begin position="154"/>
        <end position="174"/>
    </location>
</feature>